<evidence type="ECO:0000313" key="2">
    <source>
        <dbReference type="EMBL" id="TNC61828.1"/>
    </source>
</evidence>
<gene>
    <name evidence="2" type="ORF">FHG71_20825</name>
</gene>
<feature type="region of interest" description="Disordered" evidence="1">
    <location>
        <begin position="33"/>
        <end position="64"/>
    </location>
</feature>
<feature type="compositionally biased region" description="Low complexity" evidence="1">
    <location>
        <begin position="33"/>
        <end position="45"/>
    </location>
</feature>
<feature type="compositionally biased region" description="Polar residues" evidence="1">
    <location>
        <begin position="54"/>
        <end position="64"/>
    </location>
</feature>
<keyword evidence="3" id="KW-1185">Reference proteome</keyword>
<dbReference type="AlphaFoldDB" id="A0A5C4NA62"/>
<reference evidence="2 3" key="1">
    <citation type="submission" date="2019-06" db="EMBL/GenBank/DDBJ databases">
        <authorList>
            <person name="Jiang L."/>
        </authorList>
    </citation>
    <scope>NUCLEOTIDE SEQUENCE [LARGE SCALE GENOMIC DNA]</scope>
    <source>
        <strain evidence="2 3">YIM 48858</strain>
    </source>
</reference>
<evidence type="ECO:0000313" key="3">
    <source>
        <dbReference type="Proteomes" id="UP000305709"/>
    </source>
</evidence>
<dbReference type="EMBL" id="VDFV01000063">
    <property type="protein sequence ID" value="TNC61828.1"/>
    <property type="molecule type" value="Genomic_DNA"/>
</dbReference>
<comment type="caution">
    <text evidence="2">The sequence shown here is derived from an EMBL/GenBank/DDBJ whole genome shotgun (WGS) entry which is preliminary data.</text>
</comment>
<organism evidence="2 3">
    <name type="scientific">Rubellimicrobium roseum</name>
    <dbReference type="NCBI Taxonomy" id="687525"/>
    <lineage>
        <taxon>Bacteria</taxon>
        <taxon>Pseudomonadati</taxon>
        <taxon>Pseudomonadota</taxon>
        <taxon>Alphaproteobacteria</taxon>
        <taxon>Rhodobacterales</taxon>
        <taxon>Roseobacteraceae</taxon>
        <taxon>Rubellimicrobium</taxon>
    </lineage>
</organism>
<proteinExistence type="predicted"/>
<sequence>MNPYPATRMTPTERRAELCAILALGLRRLRARQSSELSVRSGESSLHIRADQSGHATVSNRRVA</sequence>
<evidence type="ECO:0000256" key="1">
    <source>
        <dbReference type="SAM" id="MobiDB-lite"/>
    </source>
</evidence>
<name>A0A5C4NA62_9RHOB</name>
<dbReference type="Proteomes" id="UP000305709">
    <property type="component" value="Unassembled WGS sequence"/>
</dbReference>
<accession>A0A5C4NA62</accession>
<protein>
    <submittedName>
        <fullName evidence="2">Uncharacterized protein</fullName>
    </submittedName>
</protein>